<feature type="compositionally biased region" description="Basic and acidic residues" evidence="1">
    <location>
        <begin position="208"/>
        <end position="220"/>
    </location>
</feature>
<dbReference type="AlphaFoldDB" id="A0A4Z2H0X0"/>
<dbReference type="OrthoDB" id="10062839at2759"/>
<evidence type="ECO:0000313" key="3">
    <source>
        <dbReference type="EMBL" id="TNN59517.1"/>
    </source>
</evidence>
<feature type="region of interest" description="Disordered" evidence="1">
    <location>
        <begin position="116"/>
        <end position="142"/>
    </location>
</feature>
<comment type="caution">
    <text evidence="3">The sequence shown here is derived from an EMBL/GenBank/DDBJ whole genome shotgun (WGS) entry which is preliminary data.</text>
</comment>
<keyword evidence="2" id="KW-0812">Transmembrane</keyword>
<gene>
    <name evidence="3" type="primary">FAM159A_1</name>
    <name evidence="3" type="ORF">EYF80_030241</name>
</gene>
<feature type="compositionally biased region" description="Polar residues" evidence="1">
    <location>
        <begin position="346"/>
        <end position="360"/>
    </location>
</feature>
<feature type="region of interest" description="Disordered" evidence="1">
    <location>
        <begin position="196"/>
        <end position="220"/>
    </location>
</feature>
<accession>A0A4Z2H0X0</accession>
<sequence length="407" mass="44907">MLVSVCSLEPIQKLRRAVPSMLMVAPTGSTKRMMRRSMWLFSKRHLKVIGNVAELRKTGKKREKELTRCFLISYSPFEAFHAMVPDLTGHQEHDAKREVPVRARSRSKVGLYQKTAASAAQCSPAQPRRSSAQQPRYDVKSFTSRLRTDSQTEVVLILPDEIQQSVSRTHDGLAAIFIVLFLGRAAWVDDGDHDDSHYHGYEGGPQEESQKTPNDHGEHRHDEEPILFADVLHPHPHCVQSHRESAVLASYRRQPINVPNPKPKIRVRASPPTLLHPSAALWELTLRQGGGTAGEHVPGGFGALVGLSVAAVVLLAFIVTLCVLCYLFITTKPRGLDNGLPLRAPGSSSSPQRAGPSHSSAPAGPQGLRKHFLRGKLDCDNQPPDPDRLFQRCFMATVTSIKVEGPA</sequence>
<evidence type="ECO:0000256" key="2">
    <source>
        <dbReference type="SAM" id="Phobius"/>
    </source>
</evidence>
<dbReference type="EMBL" id="SRLO01000354">
    <property type="protein sequence ID" value="TNN59517.1"/>
    <property type="molecule type" value="Genomic_DNA"/>
</dbReference>
<reference evidence="3 4" key="1">
    <citation type="submission" date="2019-03" db="EMBL/GenBank/DDBJ databases">
        <title>First draft genome of Liparis tanakae, snailfish: a comprehensive survey of snailfish specific genes.</title>
        <authorList>
            <person name="Kim W."/>
            <person name="Song I."/>
            <person name="Jeong J.-H."/>
            <person name="Kim D."/>
            <person name="Kim S."/>
            <person name="Ryu S."/>
            <person name="Song J.Y."/>
            <person name="Lee S.K."/>
        </authorList>
    </citation>
    <scope>NUCLEOTIDE SEQUENCE [LARGE SCALE GENOMIC DNA]</scope>
    <source>
        <tissue evidence="3">Muscle</tissue>
    </source>
</reference>
<evidence type="ECO:0000256" key="1">
    <source>
        <dbReference type="SAM" id="MobiDB-lite"/>
    </source>
</evidence>
<keyword evidence="4" id="KW-1185">Reference proteome</keyword>
<evidence type="ECO:0000313" key="4">
    <source>
        <dbReference type="Proteomes" id="UP000314294"/>
    </source>
</evidence>
<dbReference type="Proteomes" id="UP000314294">
    <property type="component" value="Unassembled WGS sequence"/>
</dbReference>
<keyword evidence="2" id="KW-1133">Transmembrane helix</keyword>
<feature type="compositionally biased region" description="Low complexity" evidence="1">
    <location>
        <begin position="116"/>
        <end position="127"/>
    </location>
</feature>
<organism evidence="3 4">
    <name type="scientific">Liparis tanakae</name>
    <name type="common">Tanaka's snailfish</name>
    <dbReference type="NCBI Taxonomy" id="230148"/>
    <lineage>
        <taxon>Eukaryota</taxon>
        <taxon>Metazoa</taxon>
        <taxon>Chordata</taxon>
        <taxon>Craniata</taxon>
        <taxon>Vertebrata</taxon>
        <taxon>Euteleostomi</taxon>
        <taxon>Actinopterygii</taxon>
        <taxon>Neopterygii</taxon>
        <taxon>Teleostei</taxon>
        <taxon>Neoteleostei</taxon>
        <taxon>Acanthomorphata</taxon>
        <taxon>Eupercaria</taxon>
        <taxon>Perciformes</taxon>
        <taxon>Cottioidei</taxon>
        <taxon>Cottales</taxon>
        <taxon>Liparidae</taxon>
        <taxon>Liparis</taxon>
    </lineage>
</organism>
<feature type="transmembrane region" description="Helical" evidence="2">
    <location>
        <begin position="301"/>
        <end position="329"/>
    </location>
</feature>
<protein>
    <submittedName>
        <fullName evidence="3">Membrane protein FAM159A</fullName>
    </submittedName>
</protein>
<proteinExistence type="predicted"/>
<name>A0A4Z2H0X0_9TELE</name>
<feature type="region of interest" description="Disordered" evidence="1">
    <location>
        <begin position="339"/>
        <end position="366"/>
    </location>
</feature>
<keyword evidence="2" id="KW-0472">Membrane</keyword>